<dbReference type="RefSeq" id="WP_053180080.1">
    <property type="nucleotide sequence ID" value="NZ_LGIA01000032.1"/>
</dbReference>
<reference evidence="7" key="1">
    <citation type="submission" date="2015-07" db="EMBL/GenBank/DDBJ databases">
        <title>Genome sequencing of Sunxiuqinia dokdonensis strain SK.</title>
        <authorList>
            <person name="Ahn S."/>
            <person name="Kim B.-C."/>
        </authorList>
    </citation>
    <scope>NUCLEOTIDE SEQUENCE [LARGE SCALE GENOMIC DNA]</scope>
    <source>
        <strain evidence="7">SK</strain>
    </source>
</reference>
<evidence type="ECO:0000256" key="4">
    <source>
        <dbReference type="SAM" id="SignalP"/>
    </source>
</evidence>
<accession>A0A0L8VD06</accession>
<keyword evidence="4" id="KW-0732">Signal</keyword>
<comment type="caution">
    <text evidence="6">The sequence shown here is derived from an EMBL/GenBank/DDBJ whole genome shotgun (WGS) entry which is preliminary data.</text>
</comment>
<dbReference type="InterPro" id="IPR011990">
    <property type="entry name" value="TPR-like_helical_dom_sf"/>
</dbReference>
<sequence length="421" mass="48688">MNRIISITFVLFWFASLGATLQVTAQDYTSDELFVLARQAAFDEDDYPKAITLSKQALEISPDYSDIRIFLGRIYTWTDRVEEAREAFRYVLERYPGHEDASMAITDLEYWNDNDQTALEYCNKGLSEHPGSEGLLLKKTRILNNMKRFDEAYQVAENLVERYPKNQDARSLLGNIRYDSAKNKIGISHDFSWFNQKYPDHLHDSPWHIVGIDYGHYTKIGSVIGRVNWGERFGNSAFQYEIDAYPGLAKNIYAYMNVGFSDQSAVFPRFRAGLSLYFSLPKSFEAEAGTRFLRFSGDTWIYVASVAKYYKNYWFNLKTYLVPGNQDISHSYTMTTRYYFGGADDYWKFSFGYGLSPDDAISVQSYVSDYRLKSAHVGFGLRKSIKRFNVIGLSASFINQEFQKDQKGNQINTSVTYIRKF</sequence>
<dbReference type="PANTHER" id="PTHR44943">
    <property type="entry name" value="CELLULOSE SYNTHASE OPERON PROTEIN C"/>
    <property type="match status" value="1"/>
</dbReference>
<dbReference type="NCBIfam" id="TIGR04390">
    <property type="entry name" value="OMP_YaiO_dom"/>
    <property type="match status" value="1"/>
</dbReference>
<protein>
    <recommendedName>
        <fullName evidence="5">YaiO beta-barrel domain-containing protein</fullName>
    </recommendedName>
</protein>
<evidence type="ECO:0000256" key="2">
    <source>
        <dbReference type="ARBA" id="ARBA00022803"/>
    </source>
</evidence>
<dbReference type="InterPro" id="IPR030887">
    <property type="entry name" value="Beta-barrel_YaiO"/>
</dbReference>
<evidence type="ECO:0000256" key="1">
    <source>
        <dbReference type="ARBA" id="ARBA00022737"/>
    </source>
</evidence>
<keyword evidence="2 3" id="KW-0802">TPR repeat</keyword>
<dbReference type="Gene3D" id="1.25.40.10">
    <property type="entry name" value="Tetratricopeptide repeat domain"/>
    <property type="match status" value="1"/>
</dbReference>
<dbReference type="STRING" id="1409788.NC99_08730"/>
<dbReference type="Pfam" id="PF14559">
    <property type="entry name" value="TPR_19"/>
    <property type="match status" value="1"/>
</dbReference>
<dbReference type="InterPro" id="IPR019734">
    <property type="entry name" value="TPR_rpt"/>
</dbReference>
<feature type="chain" id="PRO_5005591381" description="YaiO beta-barrel domain-containing protein" evidence="4">
    <location>
        <begin position="26"/>
        <end position="421"/>
    </location>
</feature>
<dbReference type="OrthoDB" id="691989at2"/>
<evidence type="ECO:0000313" key="7">
    <source>
        <dbReference type="Proteomes" id="UP000036958"/>
    </source>
</evidence>
<dbReference type="Pfam" id="PF19413">
    <property type="entry name" value="YaiO"/>
    <property type="match status" value="1"/>
</dbReference>
<evidence type="ECO:0000259" key="5">
    <source>
        <dbReference type="Pfam" id="PF19413"/>
    </source>
</evidence>
<evidence type="ECO:0000256" key="3">
    <source>
        <dbReference type="PROSITE-ProRule" id="PRU00339"/>
    </source>
</evidence>
<dbReference type="AlphaFoldDB" id="A0A0L8VD06"/>
<dbReference type="PROSITE" id="PS50005">
    <property type="entry name" value="TPR"/>
    <property type="match status" value="1"/>
</dbReference>
<feature type="repeat" description="TPR" evidence="3">
    <location>
        <begin position="65"/>
        <end position="98"/>
    </location>
</feature>
<feature type="domain" description="YaiO beta-barrel" evidence="5">
    <location>
        <begin position="182"/>
        <end position="359"/>
    </location>
</feature>
<organism evidence="6 7">
    <name type="scientific">Sunxiuqinia dokdonensis</name>
    <dbReference type="NCBI Taxonomy" id="1409788"/>
    <lineage>
        <taxon>Bacteria</taxon>
        <taxon>Pseudomonadati</taxon>
        <taxon>Bacteroidota</taxon>
        <taxon>Bacteroidia</taxon>
        <taxon>Marinilabiliales</taxon>
        <taxon>Prolixibacteraceae</taxon>
        <taxon>Sunxiuqinia</taxon>
    </lineage>
</organism>
<dbReference type="EMBL" id="LGIA01000032">
    <property type="protein sequence ID" value="KOH46336.1"/>
    <property type="molecule type" value="Genomic_DNA"/>
</dbReference>
<keyword evidence="1" id="KW-0677">Repeat</keyword>
<gene>
    <name evidence="6" type="ORF">NC99_08730</name>
</gene>
<proteinExistence type="predicted"/>
<dbReference type="PANTHER" id="PTHR44943:SF8">
    <property type="entry name" value="TPR REPEAT-CONTAINING PROTEIN MJ0263"/>
    <property type="match status" value="1"/>
</dbReference>
<dbReference type="Proteomes" id="UP000036958">
    <property type="component" value="Unassembled WGS sequence"/>
</dbReference>
<name>A0A0L8VD06_9BACT</name>
<feature type="signal peptide" evidence="4">
    <location>
        <begin position="1"/>
        <end position="25"/>
    </location>
</feature>
<dbReference type="Pfam" id="PF13174">
    <property type="entry name" value="TPR_6"/>
    <property type="match status" value="1"/>
</dbReference>
<dbReference type="InterPro" id="IPR051685">
    <property type="entry name" value="Ycf3/AcsC/BcsC/TPR_MFPF"/>
</dbReference>
<dbReference type="PATRIC" id="fig|1409788.3.peg.890"/>
<dbReference type="SUPFAM" id="SSF48452">
    <property type="entry name" value="TPR-like"/>
    <property type="match status" value="1"/>
</dbReference>
<keyword evidence="7" id="KW-1185">Reference proteome</keyword>
<evidence type="ECO:0000313" key="6">
    <source>
        <dbReference type="EMBL" id="KOH46336.1"/>
    </source>
</evidence>